<reference evidence="10 11" key="1">
    <citation type="submission" date="2011-10" db="EMBL/GenBank/DDBJ databases">
        <title>Metabolic and evolutionary patterns in the extreme acidophile Ferroplasma acidiphilum.</title>
        <authorList>
            <person name="Golyshina O.V."/>
            <person name="Kozyavkin S.A."/>
            <person name="Tatusov R.L."/>
            <person name="Slesarev A.I."/>
            <person name="Golyshin P.N."/>
        </authorList>
    </citation>
    <scope>NUCLEOTIDE SEQUENCE [LARGE SCALE GENOMIC DNA]</scope>
    <source>
        <strain evidence="11">Y</strain>
    </source>
</reference>
<evidence type="ECO:0000259" key="9">
    <source>
        <dbReference type="Pfam" id="PF00697"/>
    </source>
</evidence>
<comment type="similarity">
    <text evidence="3 8">Belongs to the TrpF family.</text>
</comment>
<keyword evidence="5 8" id="KW-0822">Tryptophan biosynthesis</keyword>
<dbReference type="EMBL" id="CP015363">
    <property type="protein sequence ID" value="ARD84036.1"/>
    <property type="molecule type" value="Genomic_DNA"/>
</dbReference>
<name>A0A1V0N1R8_9ARCH</name>
<protein>
    <recommendedName>
        <fullName evidence="8">N-(5'-phosphoribosyl)anthranilate isomerase</fullName>
        <shortName evidence="8">PRAI</shortName>
        <ecNumber evidence="8">5.3.1.24</ecNumber>
    </recommendedName>
</protein>
<dbReference type="RefSeq" id="WP_196795605.1">
    <property type="nucleotide sequence ID" value="NZ_CP015363.1"/>
</dbReference>
<evidence type="ECO:0000256" key="6">
    <source>
        <dbReference type="ARBA" id="ARBA00023141"/>
    </source>
</evidence>
<evidence type="ECO:0000256" key="8">
    <source>
        <dbReference type="HAMAP-Rule" id="MF_00135"/>
    </source>
</evidence>
<dbReference type="Proteomes" id="UP000192050">
    <property type="component" value="Chromosome"/>
</dbReference>
<dbReference type="PANTHER" id="PTHR42894">
    <property type="entry name" value="N-(5'-PHOSPHORIBOSYL)ANTHRANILATE ISOMERASE"/>
    <property type="match status" value="1"/>
</dbReference>
<gene>
    <name evidence="8" type="primary">trpF</name>
    <name evidence="10" type="ORF">FAD_0103</name>
</gene>
<keyword evidence="6 8" id="KW-0057">Aromatic amino acid biosynthesis</keyword>
<evidence type="ECO:0000256" key="4">
    <source>
        <dbReference type="ARBA" id="ARBA00022605"/>
    </source>
</evidence>
<dbReference type="InterPro" id="IPR013785">
    <property type="entry name" value="Aldolase_TIM"/>
</dbReference>
<dbReference type="OrthoDB" id="27513at2157"/>
<dbReference type="AlphaFoldDB" id="A0A1V0N1R8"/>
<dbReference type="InterPro" id="IPR044643">
    <property type="entry name" value="TrpF_fam"/>
</dbReference>
<dbReference type="Pfam" id="PF00697">
    <property type="entry name" value="PRAI"/>
    <property type="match status" value="1"/>
</dbReference>
<dbReference type="EC" id="5.3.1.24" evidence="8"/>
<evidence type="ECO:0000313" key="10">
    <source>
        <dbReference type="EMBL" id="ARD84036.1"/>
    </source>
</evidence>
<sequence>MKVKVCGITRIEDAEYAIKMGADLIGVILDPEVGRHGSQALIREIKTKYPSTPVAGVYTSMPEHSGYEDYIQLHFNHSEEDIIAAKKAFNKKIISVIDFHVDGIADKVDSHMKSGAEIILLEDRSGIINRIDQVKELPGDRLGIAGKIDSNNVQKLLATDPYLVDVSSSLEEYTGKKSFKKIDEFFNKIGEYYAVRQNQ</sequence>
<evidence type="ECO:0000256" key="3">
    <source>
        <dbReference type="ARBA" id="ARBA00007571"/>
    </source>
</evidence>
<dbReference type="KEGG" id="fai:FAD_0103"/>
<evidence type="ECO:0000313" key="11">
    <source>
        <dbReference type="Proteomes" id="UP000192050"/>
    </source>
</evidence>
<dbReference type="SUPFAM" id="SSF51366">
    <property type="entry name" value="Ribulose-phoshate binding barrel"/>
    <property type="match status" value="1"/>
</dbReference>
<dbReference type="GO" id="GO:0004640">
    <property type="term" value="F:phosphoribosylanthranilate isomerase activity"/>
    <property type="evidence" value="ECO:0007669"/>
    <property type="project" value="UniProtKB-UniRule"/>
</dbReference>
<dbReference type="GeneID" id="31675615"/>
<dbReference type="InterPro" id="IPR011060">
    <property type="entry name" value="RibuloseP-bd_barrel"/>
</dbReference>
<dbReference type="GO" id="GO:0000162">
    <property type="term" value="P:L-tryptophan biosynthetic process"/>
    <property type="evidence" value="ECO:0007669"/>
    <property type="project" value="UniProtKB-UniRule"/>
</dbReference>
<dbReference type="InterPro" id="IPR001240">
    <property type="entry name" value="PRAI_dom"/>
</dbReference>
<dbReference type="Gene3D" id="3.20.20.70">
    <property type="entry name" value="Aldolase class I"/>
    <property type="match status" value="1"/>
</dbReference>
<dbReference type="PANTHER" id="PTHR42894:SF1">
    <property type="entry name" value="N-(5'-PHOSPHORIBOSYL)ANTHRANILATE ISOMERASE"/>
    <property type="match status" value="1"/>
</dbReference>
<keyword evidence="7 8" id="KW-0413">Isomerase</keyword>
<evidence type="ECO:0000256" key="5">
    <source>
        <dbReference type="ARBA" id="ARBA00022822"/>
    </source>
</evidence>
<dbReference type="NCBIfam" id="NF002302">
    <property type="entry name" value="PRK01222.2-2"/>
    <property type="match status" value="1"/>
</dbReference>
<evidence type="ECO:0000256" key="1">
    <source>
        <dbReference type="ARBA" id="ARBA00001164"/>
    </source>
</evidence>
<comment type="pathway">
    <text evidence="2 8">Amino-acid biosynthesis; L-tryptophan biosynthesis; L-tryptophan from chorismate: step 3/5.</text>
</comment>
<keyword evidence="4 8" id="KW-0028">Amino-acid biosynthesis</keyword>
<evidence type="ECO:0000256" key="7">
    <source>
        <dbReference type="ARBA" id="ARBA00023235"/>
    </source>
</evidence>
<dbReference type="STRING" id="74969.FAD_0103"/>
<evidence type="ECO:0000256" key="2">
    <source>
        <dbReference type="ARBA" id="ARBA00004664"/>
    </source>
</evidence>
<dbReference type="UniPathway" id="UPA00035">
    <property type="reaction ID" value="UER00042"/>
</dbReference>
<accession>A0A1V0N1R8</accession>
<keyword evidence="11" id="KW-1185">Reference proteome</keyword>
<organism evidence="10 11">
    <name type="scientific">Ferroplasma acidiphilum</name>
    <dbReference type="NCBI Taxonomy" id="74969"/>
    <lineage>
        <taxon>Archaea</taxon>
        <taxon>Methanobacteriati</taxon>
        <taxon>Thermoplasmatota</taxon>
        <taxon>Thermoplasmata</taxon>
        <taxon>Thermoplasmatales</taxon>
        <taxon>Ferroplasmaceae</taxon>
        <taxon>Ferroplasma</taxon>
    </lineage>
</organism>
<feature type="domain" description="N-(5'phosphoribosyl) anthranilate isomerase (PRAI)" evidence="9">
    <location>
        <begin position="3"/>
        <end position="187"/>
    </location>
</feature>
<proteinExistence type="inferred from homology"/>
<dbReference type="CDD" id="cd00405">
    <property type="entry name" value="PRAI"/>
    <property type="match status" value="1"/>
</dbReference>
<comment type="catalytic activity">
    <reaction evidence="1 8">
        <text>N-(5-phospho-beta-D-ribosyl)anthranilate = 1-(2-carboxyphenylamino)-1-deoxy-D-ribulose 5-phosphate</text>
        <dbReference type="Rhea" id="RHEA:21540"/>
        <dbReference type="ChEBI" id="CHEBI:18277"/>
        <dbReference type="ChEBI" id="CHEBI:58613"/>
        <dbReference type="EC" id="5.3.1.24"/>
    </reaction>
</comment>
<dbReference type="HAMAP" id="MF_00135">
    <property type="entry name" value="PRAI"/>
    <property type="match status" value="1"/>
</dbReference>